<dbReference type="PANTHER" id="PTHR34075:SF5">
    <property type="entry name" value="BLR3430 PROTEIN"/>
    <property type="match status" value="1"/>
</dbReference>
<gene>
    <name evidence="3" type="ORF">Mco01_27680</name>
</gene>
<dbReference type="EMBL" id="BOOC01000011">
    <property type="protein sequence ID" value="GIH39768.1"/>
    <property type="molecule type" value="Genomic_DNA"/>
</dbReference>
<accession>A0ABQ4FYC8</accession>
<evidence type="ECO:0008006" key="5">
    <source>
        <dbReference type="Google" id="ProtNLM"/>
    </source>
</evidence>
<protein>
    <recommendedName>
        <fullName evidence="5">DUF35 domain-containing protein</fullName>
    </recommendedName>
</protein>
<dbReference type="InterPro" id="IPR052513">
    <property type="entry name" value="Thioester_dehydratase-like"/>
</dbReference>
<dbReference type="Gene3D" id="6.10.30.10">
    <property type="match status" value="1"/>
</dbReference>
<name>A0ABQ4FYC8_9ACTN</name>
<sequence>MPVGIVHRDAAAAAFFDGAARGELLVRRCASCGGFSAPQARACAHCGTPEQEWAPSAGAGTVITWAVVHGRPADGEAAPRTVVAVVELDEGPWLQAQLTGVAPEEVSAGLRVRAGFEHPEGGEAVPVFHPA</sequence>
<dbReference type="InterPro" id="IPR022002">
    <property type="entry name" value="ChsH2_Znr"/>
</dbReference>
<dbReference type="InterPro" id="IPR002878">
    <property type="entry name" value="ChsH2_C"/>
</dbReference>
<feature type="domain" description="ChsH2 C-terminal OB-fold" evidence="1">
    <location>
        <begin position="53"/>
        <end position="116"/>
    </location>
</feature>
<dbReference type="PANTHER" id="PTHR34075">
    <property type="entry name" value="BLR3430 PROTEIN"/>
    <property type="match status" value="1"/>
</dbReference>
<dbReference type="RefSeq" id="WP_204057268.1">
    <property type="nucleotide sequence ID" value="NZ_BAAAGP010000011.1"/>
</dbReference>
<evidence type="ECO:0000259" key="1">
    <source>
        <dbReference type="Pfam" id="PF01796"/>
    </source>
</evidence>
<organism evidence="3 4">
    <name type="scientific">Microbispora corallina</name>
    <dbReference type="NCBI Taxonomy" id="83302"/>
    <lineage>
        <taxon>Bacteria</taxon>
        <taxon>Bacillati</taxon>
        <taxon>Actinomycetota</taxon>
        <taxon>Actinomycetes</taxon>
        <taxon>Streptosporangiales</taxon>
        <taxon>Streptosporangiaceae</taxon>
        <taxon>Microbispora</taxon>
    </lineage>
</organism>
<feature type="domain" description="ChsH2 rubredoxin-like zinc ribbon" evidence="2">
    <location>
        <begin position="16"/>
        <end position="48"/>
    </location>
</feature>
<dbReference type="SUPFAM" id="SSF50249">
    <property type="entry name" value="Nucleic acid-binding proteins"/>
    <property type="match status" value="1"/>
</dbReference>
<dbReference type="Pfam" id="PF01796">
    <property type="entry name" value="OB_ChsH2_C"/>
    <property type="match status" value="1"/>
</dbReference>
<comment type="caution">
    <text evidence="3">The sequence shown here is derived from an EMBL/GenBank/DDBJ whole genome shotgun (WGS) entry which is preliminary data.</text>
</comment>
<evidence type="ECO:0000259" key="2">
    <source>
        <dbReference type="Pfam" id="PF12172"/>
    </source>
</evidence>
<evidence type="ECO:0000313" key="3">
    <source>
        <dbReference type="EMBL" id="GIH39768.1"/>
    </source>
</evidence>
<dbReference type="Proteomes" id="UP000603904">
    <property type="component" value="Unassembled WGS sequence"/>
</dbReference>
<dbReference type="InterPro" id="IPR012340">
    <property type="entry name" value="NA-bd_OB-fold"/>
</dbReference>
<dbReference type="Pfam" id="PF12172">
    <property type="entry name" value="zf-ChsH2"/>
    <property type="match status" value="1"/>
</dbReference>
<keyword evidence="4" id="KW-1185">Reference proteome</keyword>
<evidence type="ECO:0000313" key="4">
    <source>
        <dbReference type="Proteomes" id="UP000603904"/>
    </source>
</evidence>
<reference evidence="3 4" key="1">
    <citation type="submission" date="2021-01" db="EMBL/GenBank/DDBJ databases">
        <title>Whole genome shotgun sequence of Microbispora corallina NBRC 16416.</title>
        <authorList>
            <person name="Komaki H."/>
            <person name="Tamura T."/>
        </authorList>
    </citation>
    <scope>NUCLEOTIDE SEQUENCE [LARGE SCALE GENOMIC DNA]</scope>
    <source>
        <strain evidence="3 4">NBRC 16416</strain>
    </source>
</reference>
<proteinExistence type="predicted"/>